<evidence type="ECO:0000256" key="2">
    <source>
        <dbReference type="ARBA" id="ARBA00023015"/>
    </source>
</evidence>
<evidence type="ECO:0000259" key="5">
    <source>
        <dbReference type="PROSITE" id="PS50931"/>
    </source>
</evidence>
<dbReference type="Gene3D" id="3.40.190.290">
    <property type="match status" value="1"/>
</dbReference>
<dbReference type="Pfam" id="PF00126">
    <property type="entry name" value="HTH_1"/>
    <property type="match status" value="1"/>
</dbReference>
<dbReference type="PROSITE" id="PS50931">
    <property type="entry name" value="HTH_LYSR"/>
    <property type="match status" value="1"/>
</dbReference>
<dbReference type="InterPro" id="IPR005119">
    <property type="entry name" value="LysR_subst-bd"/>
</dbReference>
<dbReference type="SUPFAM" id="SSF46785">
    <property type="entry name" value="Winged helix' DNA-binding domain"/>
    <property type="match status" value="1"/>
</dbReference>
<comment type="caution">
    <text evidence="6">The sequence shown here is derived from an EMBL/GenBank/DDBJ whole genome shotgun (WGS) entry which is preliminary data.</text>
</comment>
<dbReference type="Gene3D" id="1.10.10.10">
    <property type="entry name" value="Winged helix-like DNA-binding domain superfamily/Winged helix DNA-binding domain"/>
    <property type="match status" value="1"/>
</dbReference>
<organism evidence="6 7">
    <name type="scientific">Aureimonas altamirensis DSM 21988</name>
    <dbReference type="NCBI Taxonomy" id="1121026"/>
    <lineage>
        <taxon>Bacteria</taxon>
        <taxon>Pseudomonadati</taxon>
        <taxon>Pseudomonadota</taxon>
        <taxon>Alphaproteobacteria</taxon>
        <taxon>Hyphomicrobiales</taxon>
        <taxon>Aurantimonadaceae</taxon>
        <taxon>Aureimonas</taxon>
    </lineage>
</organism>
<gene>
    <name evidence="6" type="ORF">SAMN02745911_3559</name>
</gene>
<protein>
    <submittedName>
        <fullName evidence="6">DNA-binding transcriptional regulator, LysR family</fullName>
    </submittedName>
</protein>
<evidence type="ECO:0000256" key="3">
    <source>
        <dbReference type="ARBA" id="ARBA00023125"/>
    </source>
</evidence>
<keyword evidence="7" id="KW-1185">Reference proteome</keyword>
<dbReference type="InterPro" id="IPR036390">
    <property type="entry name" value="WH_DNA-bd_sf"/>
</dbReference>
<evidence type="ECO:0000256" key="1">
    <source>
        <dbReference type="ARBA" id="ARBA00009437"/>
    </source>
</evidence>
<dbReference type="Pfam" id="PF03466">
    <property type="entry name" value="LysR_substrate"/>
    <property type="match status" value="1"/>
</dbReference>
<evidence type="ECO:0000313" key="7">
    <source>
        <dbReference type="Proteomes" id="UP000184290"/>
    </source>
</evidence>
<evidence type="ECO:0000256" key="4">
    <source>
        <dbReference type="ARBA" id="ARBA00023163"/>
    </source>
</evidence>
<dbReference type="InterPro" id="IPR050950">
    <property type="entry name" value="HTH-type_LysR_regulators"/>
</dbReference>
<dbReference type="GO" id="GO:0003677">
    <property type="term" value="F:DNA binding"/>
    <property type="evidence" value="ECO:0007669"/>
    <property type="project" value="UniProtKB-KW"/>
</dbReference>
<dbReference type="PANTHER" id="PTHR30419">
    <property type="entry name" value="HTH-TYPE TRANSCRIPTIONAL REGULATOR YBHD"/>
    <property type="match status" value="1"/>
</dbReference>
<evidence type="ECO:0000313" key="6">
    <source>
        <dbReference type="EMBL" id="SHJ84554.1"/>
    </source>
</evidence>
<keyword evidence="2" id="KW-0805">Transcription regulation</keyword>
<sequence>MRHMRIWTYVDLAARHGSLRRAAEELNITPSALQRRIQDVEEDLGAAIFERSAQGVRLTAAGETFIRWVRQQSVELDRTRSQIESLGGLRRGHIRIACSQALVNYFLPQEIAAFRTSYPHVSFAISVVDHDAALKRLVDYEAEIALIFRPRRSAELQPIVTVGQRLHAIMAADHPLAGRASLRLRDCAPYPIAIADRSFGSRRIVDEILSTSSFSLSIEFESDSFEMLRNLARSGQVVTFQIEIGSEVSWLEPGLISIPVADADPTHGPLVLGQLRGRTLPVAAAKFIEQVARRLDASRQLPQEEMLAGRAD</sequence>
<dbReference type="InterPro" id="IPR036388">
    <property type="entry name" value="WH-like_DNA-bd_sf"/>
</dbReference>
<dbReference type="InterPro" id="IPR000847">
    <property type="entry name" value="LysR_HTH_N"/>
</dbReference>
<keyword evidence="3 6" id="KW-0238">DNA-binding</keyword>
<name>A0ABY1IQ86_9HYPH</name>
<dbReference type="SUPFAM" id="SSF53850">
    <property type="entry name" value="Periplasmic binding protein-like II"/>
    <property type="match status" value="1"/>
</dbReference>
<comment type="similarity">
    <text evidence="1">Belongs to the LysR transcriptional regulatory family.</text>
</comment>
<accession>A0ABY1IQ86</accession>
<dbReference type="Proteomes" id="UP000184290">
    <property type="component" value="Unassembled WGS sequence"/>
</dbReference>
<dbReference type="PANTHER" id="PTHR30419:SF8">
    <property type="entry name" value="NITROGEN ASSIMILATION TRANSCRIPTIONAL ACTIVATOR-RELATED"/>
    <property type="match status" value="1"/>
</dbReference>
<dbReference type="EMBL" id="FQZC01000004">
    <property type="protein sequence ID" value="SHJ84554.1"/>
    <property type="molecule type" value="Genomic_DNA"/>
</dbReference>
<keyword evidence="4" id="KW-0804">Transcription</keyword>
<reference evidence="6 7" key="1">
    <citation type="submission" date="2016-11" db="EMBL/GenBank/DDBJ databases">
        <authorList>
            <person name="Varghese N."/>
            <person name="Submissions S."/>
        </authorList>
    </citation>
    <scope>NUCLEOTIDE SEQUENCE [LARGE SCALE GENOMIC DNA]</scope>
    <source>
        <strain evidence="6 7">DSM 21988</strain>
    </source>
</reference>
<feature type="domain" description="HTH lysR-type" evidence="5">
    <location>
        <begin position="1"/>
        <end position="59"/>
    </location>
</feature>
<proteinExistence type="inferred from homology"/>